<accession>A0ABN7VQW7</accession>
<organism evidence="2 3">
    <name type="scientific">Gigaspora margarita</name>
    <dbReference type="NCBI Taxonomy" id="4874"/>
    <lineage>
        <taxon>Eukaryota</taxon>
        <taxon>Fungi</taxon>
        <taxon>Fungi incertae sedis</taxon>
        <taxon>Mucoromycota</taxon>
        <taxon>Glomeromycotina</taxon>
        <taxon>Glomeromycetes</taxon>
        <taxon>Diversisporales</taxon>
        <taxon>Gigasporaceae</taxon>
        <taxon>Gigaspora</taxon>
    </lineage>
</organism>
<dbReference type="EMBL" id="CAJVQB010019142">
    <property type="protein sequence ID" value="CAG8790042.1"/>
    <property type="molecule type" value="Genomic_DNA"/>
</dbReference>
<keyword evidence="3" id="KW-1185">Reference proteome</keyword>
<feature type="compositionally biased region" description="Low complexity" evidence="1">
    <location>
        <begin position="441"/>
        <end position="453"/>
    </location>
</feature>
<sequence>MSIKKFFEKLIIEEISLESNINIDSFKTIESVELSQSIDSTAIQASFDCEIIEITKIFGINIYYHLKSNNLTTSHSVSSPNALDILMQNSCKMQIHLPMGDGLQLKMLIHKENISLIVCTKQSGTLICGHLKFKERSYHIPKLFLEFFGRANSELYKALRKPFDANELSLHCQTLASFTTSLNSQITLDNRIKYHQLEVTLKDLPLWKLINLEKYLPTDPVGEYRFNSGNNVFNAISVWKIDDNADETIMIQRNSHIVNELQENVLYYNSYAMRINYLHTCNLLLPKAKPAVLRAIYQEFEQLHCIPDLVPGEGLHYKSFEELYGISTTEEYRPSLKNAKLKITKSDKTKGTIIAKYIMPFSPSSIYAKNVGITVTCTECKKLCLLFSTKKLLAKERKILESFLDTVLYTCGMSFHNTCDLASTGLINIPSINTNDDNSQQEDLQSDDPQPQSDDLDLQDDDLQSEYLQDYSQQFDENQQNINALAGPSYSNIESTEISDEEISDKDSYKEKEKEKMNDKTPNEIASFDKKIVIDPLYELFQKVFVNDFWNCASPIEKPYYLAGIFSLDEQPLCIKCNGKPLLKKRFKWVK</sequence>
<protein>
    <submittedName>
        <fullName evidence="2">3154_t:CDS:1</fullName>
    </submittedName>
</protein>
<evidence type="ECO:0000256" key="1">
    <source>
        <dbReference type="SAM" id="MobiDB-lite"/>
    </source>
</evidence>
<feature type="region of interest" description="Disordered" evidence="1">
    <location>
        <begin position="432"/>
        <end position="458"/>
    </location>
</feature>
<feature type="non-terminal residue" evidence="2">
    <location>
        <position position="591"/>
    </location>
</feature>
<dbReference type="Proteomes" id="UP000789901">
    <property type="component" value="Unassembled WGS sequence"/>
</dbReference>
<gene>
    <name evidence="2" type="ORF">GMARGA_LOCUS21095</name>
</gene>
<comment type="caution">
    <text evidence="2">The sequence shown here is derived from an EMBL/GenBank/DDBJ whole genome shotgun (WGS) entry which is preliminary data.</text>
</comment>
<evidence type="ECO:0000313" key="3">
    <source>
        <dbReference type="Proteomes" id="UP000789901"/>
    </source>
</evidence>
<feature type="compositionally biased region" description="Basic and acidic residues" evidence="1">
    <location>
        <begin position="505"/>
        <end position="520"/>
    </location>
</feature>
<name>A0ABN7VQW7_GIGMA</name>
<feature type="region of interest" description="Disordered" evidence="1">
    <location>
        <begin position="495"/>
        <end position="520"/>
    </location>
</feature>
<evidence type="ECO:0000313" key="2">
    <source>
        <dbReference type="EMBL" id="CAG8790042.1"/>
    </source>
</evidence>
<reference evidence="2 3" key="1">
    <citation type="submission" date="2021-06" db="EMBL/GenBank/DDBJ databases">
        <authorList>
            <person name="Kallberg Y."/>
            <person name="Tangrot J."/>
            <person name="Rosling A."/>
        </authorList>
    </citation>
    <scope>NUCLEOTIDE SEQUENCE [LARGE SCALE GENOMIC DNA]</scope>
    <source>
        <strain evidence="2 3">120-4 pot B 10/14</strain>
    </source>
</reference>
<proteinExistence type="predicted"/>